<gene>
    <name evidence="1" type="ORF">H9771_05830</name>
</gene>
<dbReference type="EMBL" id="DWXX01000100">
    <property type="protein sequence ID" value="HJB59159.1"/>
    <property type="molecule type" value="Genomic_DNA"/>
</dbReference>
<comment type="caution">
    <text evidence="1">The sequence shown here is derived from an EMBL/GenBank/DDBJ whole genome shotgun (WGS) entry which is preliminary data.</text>
</comment>
<organism evidence="1 2">
    <name type="scientific">Candidatus Faecalibacterium faecipullorum</name>
    <dbReference type="NCBI Taxonomy" id="2838578"/>
    <lineage>
        <taxon>Bacteria</taxon>
        <taxon>Bacillati</taxon>
        <taxon>Bacillota</taxon>
        <taxon>Clostridia</taxon>
        <taxon>Eubacteriales</taxon>
        <taxon>Oscillospiraceae</taxon>
        <taxon>Faecalibacterium</taxon>
    </lineage>
</organism>
<name>A0A9D2S7Q4_9FIRM</name>
<reference evidence="1" key="1">
    <citation type="journal article" date="2021" name="PeerJ">
        <title>Extensive microbial diversity within the chicken gut microbiome revealed by metagenomics and culture.</title>
        <authorList>
            <person name="Gilroy R."/>
            <person name="Ravi A."/>
            <person name="Getino M."/>
            <person name="Pursley I."/>
            <person name="Horton D.L."/>
            <person name="Alikhan N.F."/>
            <person name="Baker D."/>
            <person name="Gharbi K."/>
            <person name="Hall N."/>
            <person name="Watson M."/>
            <person name="Adriaenssens E.M."/>
            <person name="Foster-Nyarko E."/>
            <person name="Jarju S."/>
            <person name="Secka A."/>
            <person name="Antonio M."/>
            <person name="Oren A."/>
            <person name="Chaudhuri R.R."/>
            <person name="La Ragione R."/>
            <person name="Hildebrand F."/>
            <person name="Pallen M.J."/>
        </authorList>
    </citation>
    <scope>NUCLEOTIDE SEQUENCE</scope>
    <source>
        <strain evidence="1">ChiHjej9B8-13557</strain>
    </source>
</reference>
<protein>
    <submittedName>
        <fullName evidence="1">Uncharacterized protein</fullName>
    </submittedName>
</protein>
<dbReference type="Proteomes" id="UP000824211">
    <property type="component" value="Unassembled WGS sequence"/>
</dbReference>
<accession>A0A9D2S7Q4</accession>
<dbReference type="Pfam" id="PF18937">
    <property type="entry name" value="DUF5685"/>
    <property type="match status" value="1"/>
</dbReference>
<evidence type="ECO:0000313" key="2">
    <source>
        <dbReference type="Proteomes" id="UP000824211"/>
    </source>
</evidence>
<reference evidence="1" key="2">
    <citation type="submission" date="2021-04" db="EMBL/GenBank/DDBJ databases">
        <authorList>
            <person name="Gilroy R."/>
        </authorList>
    </citation>
    <scope>NUCLEOTIDE SEQUENCE</scope>
    <source>
        <strain evidence="1">ChiHjej9B8-13557</strain>
    </source>
</reference>
<proteinExistence type="predicted"/>
<evidence type="ECO:0000313" key="1">
    <source>
        <dbReference type="EMBL" id="HJB59159.1"/>
    </source>
</evidence>
<dbReference type="AlphaFoldDB" id="A0A9D2S7Q4"/>
<sequence>MFGYIIPDQQAMSAEAKYRYRTAYCGLCRRAAALHGMAGRMTLSYDLTFLNLLLCSLYEGESPAAAERGRCPMHPLRPIDWRYGGPTDYCADIGLVLHYYSARDKWTDDRSPLGLGYMKMLEGRRAAAEARWPRQTAAITGGLERLAALEQAGCEDLDLVSGCFGGLMAELFDYRQDRWAGELRAVGGSLGQYIYLLDAWDDLARDKRRGSYNPLKALAAAPDYEEQMRDIFELLLAKAAAAFRRLPCVEDADLLENILYSGIWLKYNVKNARRRPRGG</sequence>
<dbReference type="InterPro" id="IPR043740">
    <property type="entry name" value="DUF5685"/>
</dbReference>